<name>A0A3P1VL65_FUSNU</name>
<dbReference type="EMBL" id="RQZD01000059">
    <property type="protein sequence ID" value="RRD34316.1"/>
    <property type="molecule type" value="Genomic_DNA"/>
</dbReference>
<organism evidence="2">
    <name type="scientific">Fusobacterium nucleatum</name>
    <dbReference type="NCBI Taxonomy" id="851"/>
    <lineage>
        <taxon>Bacteria</taxon>
        <taxon>Fusobacteriati</taxon>
        <taxon>Fusobacteriota</taxon>
        <taxon>Fusobacteriia</taxon>
        <taxon>Fusobacteriales</taxon>
        <taxon>Fusobacteriaceae</taxon>
        <taxon>Fusobacterium</taxon>
    </lineage>
</organism>
<reference evidence="2" key="1">
    <citation type="submission" date="2018-11" db="EMBL/GenBank/DDBJ databases">
        <title>Genomes From Bacteria Associated with the Canine Oral Cavity: a Test Case for Automated Genome-Based Taxonomic Assignment.</title>
        <authorList>
            <person name="Coil D.A."/>
            <person name="Jospin G."/>
            <person name="Darling A.E."/>
            <person name="Wallis C."/>
            <person name="Davis I.J."/>
            <person name="Harris S."/>
            <person name="Eisen J.A."/>
            <person name="Holcombe L.J."/>
            <person name="O'Flynn C."/>
        </authorList>
    </citation>
    <scope>NUCLEOTIDE SEQUENCE [LARGE SCALE GENOMIC DNA]</scope>
    <source>
        <strain evidence="2">OH5060</strain>
    </source>
</reference>
<comment type="caution">
    <text evidence="2">The sequence shown here is derived from an EMBL/GenBank/DDBJ whole genome shotgun (WGS) entry which is preliminary data.</text>
</comment>
<proteinExistence type="predicted"/>
<gene>
    <name evidence="2" type="ORF">EII28_12025</name>
</gene>
<feature type="non-terminal residue" evidence="2">
    <location>
        <position position="1"/>
    </location>
</feature>
<feature type="domain" description="Autotransporter" evidence="1">
    <location>
        <begin position="214"/>
        <end position="487"/>
    </location>
</feature>
<dbReference type="AlphaFoldDB" id="A0A3P1VL65"/>
<protein>
    <submittedName>
        <fullName evidence="2">Autotransporter outer membrane beta-barrel domain-containing protein</fullName>
    </submittedName>
</protein>
<dbReference type="InterPro" id="IPR005546">
    <property type="entry name" value="Autotransporte_beta"/>
</dbReference>
<evidence type="ECO:0000313" key="2">
    <source>
        <dbReference type="EMBL" id="RRD34316.1"/>
    </source>
</evidence>
<sequence length="487" mass="54284">DTTVASAKAPKVRVGNTELDLRASSLGSLPSISMASELGMYVDTSGVNYTNPIKGIEKLTGLKKVNLIFGTEASRYTNSKNIQVGTNILKPYNDVVARLSVGGGKKFGMASSSLTWIATGTQNTDDTFKSVYLVKIPYTSFAKDQDTYNFMDGLEKRYGVEGVGTREKELFDKLNGIGKGEPRLLAQAVDEMKGYQYSNLEQRVNATSQILDKEISNLSKEWSNLTKDANKLKTFGLKGEYKSETSGVLDYKNYSYGVVYKNENEDIKLGKDIGWYGGIVHNTFKFKDLGKSKEQMLEGKVGLFKSVPFDDNNSLNWTISGDVFVGYSKMHRKFLVVDEVFNAKANYHIYGIGVKNEIGKSFRLSEDFALRPYIALKAEYGRVSKIREKSGEMKLEVKANDYISIRPEVGTELSYRHYFGVKTLRTSIGVAYENELGKVGSVKNKVRVGNTTADWYNLRGEKEDRRGNVKFDFNVGLDNQIIGVTGN</sequence>
<dbReference type="PROSITE" id="PS51208">
    <property type="entry name" value="AUTOTRANSPORTER"/>
    <property type="match status" value="1"/>
</dbReference>
<evidence type="ECO:0000259" key="1">
    <source>
        <dbReference type="PROSITE" id="PS51208"/>
    </source>
</evidence>
<dbReference type="SMART" id="SM00869">
    <property type="entry name" value="Autotransporter"/>
    <property type="match status" value="1"/>
</dbReference>
<dbReference type="Gene3D" id="2.40.128.130">
    <property type="entry name" value="Autotransporter beta-domain"/>
    <property type="match status" value="1"/>
</dbReference>
<accession>A0A3P1VL65</accession>
<dbReference type="InterPro" id="IPR036709">
    <property type="entry name" value="Autotransporte_beta_dom_sf"/>
</dbReference>
<dbReference type="Pfam" id="PF03797">
    <property type="entry name" value="Autotransporter"/>
    <property type="match status" value="1"/>
</dbReference>
<feature type="non-terminal residue" evidence="2">
    <location>
        <position position="487"/>
    </location>
</feature>
<dbReference type="SUPFAM" id="SSF103515">
    <property type="entry name" value="Autotransporter"/>
    <property type="match status" value="1"/>
</dbReference>